<gene>
    <name evidence="2" type="ORF">OUZ56_028414</name>
</gene>
<keyword evidence="3" id="KW-1185">Reference proteome</keyword>
<protein>
    <submittedName>
        <fullName evidence="2">Uncharacterized protein</fullName>
    </submittedName>
</protein>
<evidence type="ECO:0000313" key="2">
    <source>
        <dbReference type="EMBL" id="KAK4036355.1"/>
    </source>
</evidence>
<keyword evidence="1" id="KW-1133">Transmembrane helix</keyword>
<feature type="transmembrane region" description="Helical" evidence="1">
    <location>
        <begin position="89"/>
        <end position="111"/>
    </location>
</feature>
<comment type="caution">
    <text evidence="2">The sequence shown here is derived from an EMBL/GenBank/DDBJ whole genome shotgun (WGS) entry which is preliminary data.</text>
</comment>
<sequence length="164" mass="18397">MLLPRKKNRLQSDKLQHRQFPVSREGRGGDGHLCCATSIYPDVMSTSRTETGSAIFYFIFLTTNQPCATLRNWTHPEFVNGPQQQQNGYGFTSFLAFVLFMACVFVGGFIFPAPELGSGDDIRSLQSTRMTVLNDVSLVTFFDLNPTLKRKPDAAFFASLLSKR</sequence>
<evidence type="ECO:0000313" key="3">
    <source>
        <dbReference type="Proteomes" id="UP001234178"/>
    </source>
</evidence>
<name>A0ABR0B3T5_9CRUS</name>
<keyword evidence="1" id="KW-0472">Membrane</keyword>
<reference evidence="2 3" key="1">
    <citation type="journal article" date="2023" name="Nucleic Acids Res.">
        <title>The hologenome of Daphnia magna reveals possible DNA methylation and microbiome-mediated evolution of the host genome.</title>
        <authorList>
            <person name="Chaturvedi A."/>
            <person name="Li X."/>
            <person name="Dhandapani V."/>
            <person name="Marshall H."/>
            <person name="Kissane S."/>
            <person name="Cuenca-Cambronero M."/>
            <person name="Asole G."/>
            <person name="Calvet F."/>
            <person name="Ruiz-Romero M."/>
            <person name="Marangio P."/>
            <person name="Guigo R."/>
            <person name="Rago D."/>
            <person name="Mirbahai L."/>
            <person name="Eastwood N."/>
            <person name="Colbourne J.K."/>
            <person name="Zhou J."/>
            <person name="Mallon E."/>
            <person name="Orsini L."/>
        </authorList>
    </citation>
    <scope>NUCLEOTIDE SEQUENCE [LARGE SCALE GENOMIC DNA]</scope>
    <source>
        <strain evidence="2">LRV0_1</strain>
    </source>
</reference>
<organism evidence="2 3">
    <name type="scientific">Daphnia magna</name>
    <dbReference type="NCBI Taxonomy" id="35525"/>
    <lineage>
        <taxon>Eukaryota</taxon>
        <taxon>Metazoa</taxon>
        <taxon>Ecdysozoa</taxon>
        <taxon>Arthropoda</taxon>
        <taxon>Crustacea</taxon>
        <taxon>Branchiopoda</taxon>
        <taxon>Diplostraca</taxon>
        <taxon>Cladocera</taxon>
        <taxon>Anomopoda</taxon>
        <taxon>Daphniidae</taxon>
        <taxon>Daphnia</taxon>
    </lineage>
</organism>
<dbReference type="Proteomes" id="UP001234178">
    <property type="component" value="Unassembled WGS sequence"/>
</dbReference>
<proteinExistence type="predicted"/>
<keyword evidence="1" id="KW-0812">Transmembrane</keyword>
<accession>A0ABR0B3T5</accession>
<dbReference type="EMBL" id="JAOYFB010000040">
    <property type="protein sequence ID" value="KAK4036355.1"/>
    <property type="molecule type" value="Genomic_DNA"/>
</dbReference>
<evidence type="ECO:0000256" key="1">
    <source>
        <dbReference type="SAM" id="Phobius"/>
    </source>
</evidence>